<keyword evidence="2" id="KW-0812">Transmembrane</keyword>
<feature type="coiled-coil region" evidence="1">
    <location>
        <begin position="25"/>
        <end position="59"/>
    </location>
</feature>
<organism evidence="3 4">
    <name type="scientific">Candidatus Neptunichlamydia vexilliferae</name>
    <dbReference type="NCBI Taxonomy" id="1651774"/>
    <lineage>
        <taxon>Bacteria</taxon>
        <taxon>Pseudomonadati</taxon>
        <taxon>Chlamydiota</taxon>
        <taxon>Chlamydiia</taxon>
        <taxon>Parachlamydiales</taxon>
        <taxon>Simkaniaceae</taxon>
        <taxon>Candidatus Neptunichlamydia</taxon>
    </lineage>
</organism>
<dbReference type="EMBL" id="JAAEJV010000002">
    <property type="protein sequence ID" value="MBF5058628.1"/>
    <property type="molecule type" value="Genomic_DNA"/>
</dbReference>
<keyword evidence="4" id="KW-1185">Reference proteome</keyword>
<keyword evidence="2" id="KW-1133">Transmembrane helix</keyword>
<evidence type="ECO:0000256" key="2">
    <source>
        <dbReference type="SAM" id="Phobius"/>
    </source>
</evidence>
<name>A0ABS0AWX4_9BACT</name>
<feature type="transmembrane region" description="Helical" evidence="2">
    <location>
        <begin position="6"/>
        <end position="26"/>
    </location>
</feature>
<comment type="caution">
    <text evidence="3">The sequence shown here is derived from an EMBL/GenBank/DDBJ whole genome shotgun (WGS) entry which is preliminary data.</text>
</comment>
<keyword evidence="1" id="KW-0175">Coiled coil</keyword>
<gene>
    <name evidence="3" type="ORF">NEPTK9_000125</name>
</gene>
<evidence type="ECO:0000256" key="1">
    <source>
        <dbReference type="SAM" id="Coils"/>
    </source>
</evidence>
<evidence type="ECO:0000313" key="3">
    <source>
        <dbReference type="EMBL" id="MBF5058628.1"/>
    </source>
</evidence>
<dbReference type="Proteomes" id="UP001194714">
    <property type="component" value="Unassembled WGS sequence"/>
</dbReference>
<reference evidence="3 4" key="1">
    <citation type="submission" date="2020-01" db="EMBL/GenBank/DDBJ databases">
        <title>Draft genome sequence of Cand. Neptunochlamydia vexilliferae K9.</title>
        <authorList>
            <person name="Schulz F."/>
            <person name="Koestlbacher S."/>
            <person name="Wascher F."/>
            <person name="Pizzetti I."/>
            <person name="Horn M."/>
        </authorList>
    </citation>
    <scope>NUCLEOTIDE SEQUENCE [LARGE SCALE GENOMIC DNA]</scope>
    <source>
        <strain evidence="3 4">K9</strain>
    </source>
</reference>
<dbReference type="RefSeq" id="WP_194846903.1">
    <property type="nucleotide sequence ID" value="NZ_JAAEJV010000002.1"/>
</dbReference>
<evidence type="ECO:0008006" key="5">
    <source>
        <dbReference type="Google" id="ProtNLM"/>
    </source>
</evidence>
<sequence length="90" mass="10719">MKTLLRNWWVIAFISMVWAVYVQAIHKKNRDLAILKEKVERLTLAKERALEEKEELLLRMEAGEDPEWLELVLKEKLGVVAEKERKVVFE</sequence>
<proteinExistence type="predicted"/>
<evidence type="ECO:0000313" key="4">
    <source>
        <dbReference type="Proteomes" id="UP001194714"/>
    </source>
</evidence>
<keyword evidence="2" id="KW-0472">Membrane</keyword>
<accession>A0ABS0AWX4</accession>
<protein>
    <recommendedName>
        <fullName evidence="5">Cell division protein FtsL</fullName>
    </recommendedName>
</protein>